<evidence type="ECO:0000259" key="2">
    <source>
        <dbReference type="PROSITE" id="PS50279"/>
    </source>
</evidence>
<dbReference type="GO" id="GO:0004867">
    <property type="term" value="F:serine-type endopeptidase inhibitor activity"/>
    <property type="evidence" value="ECO:0007669"/>
    <property type="project" value="InterPro"/>
</dbReference>
<sequence length="158" mass="17857">MKFLVIILLSCWSGSASGGDGAMMTRSAPNWPPLKDCKLAPNLEGEHCGYPFLQRRYYFNQTEKKCVLFIPTKCGDKYNQGNNFGKRKGCIRKCIRNSPCLKETWRNDSGPLEGFAYYPPLDICIDIKYQVGAELWPKNNIFPSAEDCQETCAPADKI</sequence>
<dbReference type="EMBL" id="GBBK01000557">
    <property type="protein sequence ID" value="JAC23925.1"/>
    <property type="molecule type" value="mRNA"/>
</dbReference>
<protein>
    <submittedName>
        <fullName evidence="3">Putative kunitz domain protein</fullName>
    </submittedName>
</protein>
<keyword evidence="1" id="KW-0732">Signal</keyword>
<proteinExistence type="evidence at transcript level"/>
<dbReference type="SUPFAM" id="SSF57362">
    <property type="entry name" value="BPTI-like"/>
    <property type="match status" value="2"/>
</dbReference>
<dbReference type="PROSITE" id="PS50279">
    <property type="entry name" value="BPTI_KUNITZ_2"/>
    <property type="match status" value="1"/>
</dbReference>
<feature type="chain" id="PRO_5001521300" evidence="1">
    <location>
        <begin position="19"/>
        <end position="158"/>
    </location>
</feature>
<feature type="signal peptide" evidence="1">
    <location>
        <begin position="1"/>
        <end position="18"/>
    </location>
</feature>
<dbReference type="InterPro" id="IPR036880">
    <property type="entry name" value="Kunitz_BPTI_sf"/>
</dbReference>
<organism evidence="3">
    <name type="scientific">Amblyomma cajennense</name>
    <name type="common">Cayenne tick</name>
    <name type="synonym">Acarus cajennensis</name>
    <dbReference type="NCBI Taxonomy" id="34607"/>
    <lineage>
        <taxon>Eukaryota</taxon>
        <taxon>Metazoa</taxon>
        <taxon>Ecdysozoa</taxon>
        <taxon>Arthropoda</taxon>
        <taxon>Chelicerata</taxon>
        <taxon>Arachnida</taxon>
        <taxon>Acari</taxon>
        <taxon>Parasitiformes</taxon>
        <taxon>Ixodida</taxon>
        <taxon>Ixodoidea</taxon>
        <taxon>Ixodidae</taxon>
        <taxon>Amblyomminae</taxon>
        <taxon>Amblyomma</taxon>
    </lineage>
</organism>
<evidence type="ECO:0000313" key="3">
    <source>
        <dbReference type="EMBL" id="JAC23925.1"/>
    </source>
</evidence>
<accession>A0A023FT85</accession>
<feature type="domain" description="BPTI/Kunitz inhibitor" evidence="2">
    <location>
        <begin position="37"/>
        <end position="94"/>
    </location>
</feature>
<dbReference type="InterPro" id="IPR002223">
    <property type="entry name" value="Kunitz_BPTI"/>
</dbReference>
<dbReference type="SMART" id="SM00131">
    <property type="entry name" value="KU"/>
    <property type="match status" value="1"/>
</dbReference>
<name>A0A023FT85_AMBCJ</name>
<dbReference type="Pfam" id="PF00014">
    <property type="entry name" value="Kunitz_BPTI"/>
    <property type="match status" value="1"/>
</dbReference>
<evidence type="ECO:0000256" key="1">
    <source>
        <dbReference type="SAM" id="SignalP"/>
    </source>
</evidence>
<dbReference type="Gene3D" id="4.10.410.10">
    <property type="entry name" value="Pancreatic trypsin inhibitor Kunitz domain"/>
    <property type="match status" value="1"/>
</dbReference>
<reference evidence="3" key="1">
    <citation type="submission" date="2014-03" db="EMBL/GenBank/DDBJ databases">
        <title>The sialotranscriptome of Amblyomma triste, Amblyomma parvum and Amblyomma cajennense ticks, uncovered by 454-based RNA-seq.</title>
        <authorList>
            <person name="Garcia G.R."/>
            <person name="Gardinassi L.G."/>
            <person name="Ribeiro J.M."/>
            <person name="Anatriello E."/>
            <person name="Ferreira B.R."/>
            <person name="Moreira H.N."/>
            <person name="Mafra C."/>
            <person name="Olegario M.M."/>
            <person name="Szabo P.J."/>
            <person name="Miranda-Santos I.K."/>
            <person name="Maruyama S.R."/>
        </authorList>
    </citation>
    <scope>NUCLEOTIDE SEQUENCE</scope>
    <source>
        <strain evidence="3">Uberlandia</strain>
        <tissue evidence="3">Salivary glands</tissue>
    </source>
</reference>
<dbReference type="AlphaFoldDB" id="A0A023FT85"/>